<reference evidence="1 2" key="1">
    <citation type="submission" date="2019-07" db="EMBL/GenBank/DDBJ databases">
        <authorList>
            <person name="Zhou L.-Y."/>
        </authorList>
    </citation>
    <scope>NUCLEOTIDE SEQUENCE [LARGE SCALE GENOMIC DNA]</scope>
    <source>
        <strain evidence="1 2">YIM 101269</strain>
    </source>
</reference>
<evidence type="ECO:0000313" key="1">
    <source>
        <dbReference type="EMBL" id="TRY19045.1"/>
    </source>
</evidence>
<dbReference type="InterPro" id="IPR022292">
    <property type="entry name" value="CHP03843"/>
</dbReference>
<dbReference type="AlphaFoldDB" id="A0A553K2Y0"/>
<keyword evidence="2" id="KW-1185">Reference proteome</keyword>
<dbReference type="NCBIfam" id="TIGR03843">
    <property type="entry name" value="SCO1664 family protein"/>
    <property type="match status" value="1"/>
</dbReference>
<dbReference type="EMBL" id="VKKG01000002">
    <property type="protein sequence ID" value="TRY19045.1"/>
    <property type="molecule type" value="Genomic_DNA"/>
</dbReference>
<gene>
    <name evidence="1" type="ORF">FOJ82_08080</name>
</gene>
<dbReference type="Proteomes" id="UP000317638">
    <property type="component" value="Unassembled WGS sequence"/>
</dbReference>
<name>A0A553K2Y0_9ACTN</name>
<comment type="caution">
    <text evidence="1">The sequence shown here is derived from an EMBL/GenBank/DDBJ whole genome shotgun (WGS) entry which is preliminary data.</text>
</comment>
<dbReference type="OrthoDB" id="3423180at2"/>
<sequence length="247" mass="27068">MAATGPDGGLEVVGRLTEASNATFLARDESEVLWVYKPVAGEKPLWDFPQRTLGRREVAAHLVSDHFGFDVVPLTLWHEGPLGEGSVQRWVEGNITHLVDVIRPEDLDESWLPVVAGVDGEDRPVVLVHRDDAALRRTCLFDLVINNSDRKAGHLVSDGQHLFGVDHGVSLHVDEKFRTVLWGFAGQQLTGAEREQLAVVAALDLPTPEGLTAQEWEQVAARAQALLDAGTLPAPSGRWPAIPWPPW</sequence>
<accession>A0A553K2Y0</accession>
<evidence type="ECO:0000313" key="2">
    <source>
        <dbReference type="Proteomes" id="UP000317638"/>
    </source>
</evidence>
<organism evidence="1 2">
    <name type="scientific">Tessaracoccus rhinocerotis</name>
    <dbReference type="NCBI Taxonomy" id="1689449"/>
    <lineage>
        <taxon>Bacteria</taxon>
        <taxon>Bacillati</taxon>
        <taxon>Actinomycetota</taxon>
        <taxon>Actinomycetes</taxon>
        <taxon>Propionibacteriales</taxon>
        <taxon>Propionibacteriaceae</taxon>
        <taxon>Tessaracoccus</taxon>
    </lineage>
</organism>
<protein>
    <submittedName>
        <fullName evidence="1">SCO1664 family protein</fullName>
    </submittedName>
</protein>
<proteinExistence type="predicted"/>
<dbReference type="RefSeq" id="WP_143937937.1">
    <property type="nucleotide sequence ID" value="NZ_VKKG01000002.1"/>
</dbReference>